<dbReference type="OrthoDB" id="10663965at2759"/>
<feature type="region of interest" description="Disordered" evidence="2">
    <location>
        <begin position="431"/>
        <end position="455"/>
    </location>
</feature>
<comment type="caution">
    <text evidence="3">The sequence shown here is derived from an EMBL/GenBank/DDBJ whole genome shotgun (WGS) entry which is preliminary data.</text>
</comment>
<protein>
    <submittedName>
        <fullName evidence="3">Uncharacterized protein</fullName>
    </submittedName>
</protein>
<accession>A0A1J4J826</accession>
<evidence type="ECO:0000313" key="3">
    <source>
        <dbReference type="EMBL" id="OHS95354.1"/>
    </source>
</evidence>
<gene>
    <name evidence="3" type="ORF">TRFO_38516</name>
</gene>
<sequence length="735" mass="84511">MDPGNKDNLTTTISPISFGDNPSSLSFNDVNCYNEQGGFNKFNPKEDLNDVTKYKKLLAKYKKKSKISKDEITSLQKQVSYFRIENDRIKTHINSLKEDNHMLQLQLEAGHASHVESETAWTSIKSQNNQLLMANDSLQKQIESQRNEISKYAKERQSIVVLVRNLHDALCQSEVNYSKLLDENQELKKSCKKSNKLFESDNLDFNALTFPYKDLNFASKLITLSRSTQYSGLQKVQTIINETAKEIDGKNSELTEITNELNEIKSEFSKKEENLKKTNDMYSIIFNELKQVELSAHNFEGRLFCDMDHAFRDFMAKHTLDFDFVKRNSNIAYELFSEEIRSQLLSQFNGLSEQLIIAFFIINAELKKQLANANKSLMKADSLRNSLDIFSCKSPEDLPKKIDAVVHKLGKLQTLKKQLVKALDDTKGKLKNAEKENEKLNEQLNSTKSSNNKLKNKIRNLSAELQTTKNDFSNPQNHNPNQFHQNSPINSEDEAKKEAILLLKTQLLQKDGQIQRLTTTLETLKAENSRNAELANGFRQKLELLQHSYQQIKMQQMNDHEKAKKKLKSFQKDREIELNEMNDRIEELTRTLSSNSLENHRKIEQLNALAKKLSISLAESERRGRDLCTDNSRLKIAVQTLQMKIISDQDRMKQERQATEAKAVAQILAVETKMHESHSTEKAKIVGQKQSLIEFVADELGTIYGIDSNDLDDETFKELILRVKIDLRKLNLCSL</sequence>
<name>A0A1J4J826_9EUKA</name>
<feature type="coiled-coil region" evidence="1">
    <location>
        <begin position="553"/>
        <end position="623"/>
    </location>
</feature>
<dbReference type="Gene3D" id="1.20.5.1160">
    <property type="entry name" value="Vasodilator-stimulated phosphoprotein"/>
    <property type="match status" value="1"/>
</dbReference>
<reference evidence="3" key="1">
    <citation type="submission" date="2016-10" db="EMBL/GenBank/DDBJ databases">
        <authorList>
            <person name="Benchimol M."/>
            <person name="Almeida L.G."/>
            <person name="Vasconcelos A.T."/>
            <person name="Perreira-Neves A."/>
            <person name="Rosa I.A."/>
            <person name="Tasca T."/>
            <person name="Bogo M.R."/>
            <person name="de Souza W."/>
        </authorList>
    </citation>
    <scope>NUCLEOTIDE SEQUENCE [LARGE SCALE GENOMIC DNA]</scope>
    <source>
        <strain evidence="3">K</strain>
    </source>
</reference>
<feature type="region of interest" description="Disordered" evidence="2">
    <location>
        <begin position="469"/>
        <end position="491"/>
    </location>
</feature>
<dbReference type="GeneID" id="94846792"/>
<keyword evidence="1" id="KW-0175">Coiled coil</keyword>
<feature type="compositionally biased region" description="Low complexity" evidence="2">
    <location>
        <begin position="442"/>
        <end position="453"/>
    </location>
</feature>
<keyword evidence="4" id="KW-1185">Reference proteome</keyword>
<dbReference type="AlphaFoldDB" id="A0A1J4J826"/>
<feature type="compositionally biased region" description="Basic and acidic residues" evidence="2">
    <location>
        <begin position="431"/>
        <end position="441"/>
    </location>
</feature>
<evidence type="ECO:0000313" key="4">
    <source>
        <dbReference type="Proteomes" id="UP000179807"/>
    </source>
</evidence>
<organism evidence="3 4">
    <name type="scientific">Tritrichomonas foetus</name>
    <dbReference type="NCBI Taxonomy" id="1144522"/>
    <lineage>
        <taxon>Eukaryota</taxon>
        <taxon>Metamonada</taxon>
        <taxon>Parabasalia</taxon>
        <taxon>Tritrichomonadida</taxon>
        <taxon>Tritrichomonadidae</taxon>
        <taxon>Tritrichomonas</taxon>
    </lineage>
</organism>
<dbReference type="EMBL" id="MLAK01001250">
    <property type="protein sequence ID" value="OHS95354.1"/>
    <property type="molecule type" value="Genomic_DNA"/>
</dbReference>
<evidence type="ECO:0000256" key="2">
    <source>
        <dbReference type="SAM" id="MobiDB-lite"/>
    </source>
</evidence>
<evidence type="ECO:0000256" key="1">
    <source>
        <dbReference type="SAM" id="Coils"/>
    </source>
</evidence>
<feature type="compositionally biased region" description="Low complexity" evidence="2">
    <location>
        <begin position="472"/>
        <end position="488"/>
    </location>
</feature>
<feature type="coiled-coil region" evidence="1">
    <location>
        <begin position="240"/>
        <end position="281"/>
    </location>
</feature>
<feature type="coiled-coil region" evidence="1">
    <location>
        <begin position="128"/>
        <end position="197"/>
    </location>
</feature>
<dbReference type="VEuPathDB" id="TrichDB:TRFO_38516"/>
<proteinExistence type="predicted"/>
<dbReference type="RefSeq" id="XP_068348491.1">
    <property type="nucleotide sequence ID" value="XM_068512088.1"/>
</dbReference>
<dbReference type="Proteomes" id="UP000179807">
    <property type="component" value="Unassembled WGS sequence"/>
</dbReference>